<dbReference type="Proteomes" id="UP000225215">
    <property type="component" value="Segment"/>
</dbReference>
<evidence type="ECO:0000313" key="2">
    <source>
        <dbReference type="Proteomes" id="UP000225215"/>
    </source>
</evidence>
<evidence type="ECO:0000313" key="1">
    <source>
        <dbReference type="EMBL" id="APU01576.1"/>
    </source>
</evidence>
<reference evidence="1 2" key="1">
    <citation type="journal article" date="2017" name="Sci. Rep.">
        <title>Characterization and diversity of phages infecting Aeromonas salmonicida subsp. salmonicida.</title>
        <authorList>
            <person name="Vincent A.T."/>
            <person name="Paquet V.E."/>
            <person name="Bernatchez A."/>
            <person name="Tremblay D.M."/>
            <person name="Moineau S."/>
            <person name="Charette S.J."/>
        </authorList>
    </citation>
    <scope>NUCLEOTIDE SEQUENCE [LARGE SCALE GENOMIC DNA]</scope>
</reference>
<organism evidence="1 2">
    <name type="scientific">Aeromonas phage 65.2</name>
    <dbReference type="NCBI Taxonomy" id="1932896"/>
    <lineage>
        <taxon>Viruses</taxon>
        <taxon>Duplodnaviria</taxon>
        <taxon>Heunggongvirae</taxon>
        <taxon>Uroviricota</taxon>
        <taxon>Caudoviricetes</taxon>
        <taxon>Pantevenvirales</taxon>
        <taxon>Straboviridae</taxon>
        <taxon>Emmerichvirinae</taxon>
        <taxon>Ishigurovirus</taxon>
        <taxon>Ishigurovirus osborne</taxon>
    </lineage>
</organism>
<sequence>MDFDNVDEFYSQEYQKGIGHYRKCKDALKNLKDLFPNIKWVYAFTHNYELENPSPTVVDETIDICSRDYIIVTEQGKVIALGTSEWGHLEETDADNFEVV</sequence>
<name>A0A219YC46_9CAUD</name>
<accession>A0A219YC46</accession>
<protein>
    <submittedName>
        <fullName evidence="1">Uncharacterized protein</fullName>
    </submittedName>
</protein>
<dbReference type="EMBL" id="KY290955">
    <property type="protein sequence ID" value="APU01576.1"/>
    <property type="molecule type" value="Genomic_DNA"/>
</dbReference>
<proteinExistence type="predicted"/>